<sequence>MQYISTRGRAPRLDFGQVLLDGLARDGGLYLPESWPRVEPATMRAWRGLDYAGLAKQVMRLFVGTTIAPADLDRMIDDTYAGFGHRAVAPLKQLSANEWVMELFHGPTLAFKDFALQLLGRLFDHALDRSDRRGVILGATSGDTGSAAIEACRDRARLDVFILHPLGRTSEVQRRQMTTVLSPNVHNIAIRGTFDDAQDMVKAAFGDEAFRDQVGLTAINSINWARIAAQVVYYFHAALALGAPDREVAFAVPTGNFGDVYAGYIAASMGLPVAKLIVATNENDILARFFRNGDYSSAGVRPTWSPSMDIQVASNFERLLFDLKGRDGEATAAAIRTFRETGSLPVSDAEIAKARLLFDAGAADDARTIDTIARVFAETGEILDPHTAVGVAVARDRREGVPAGTPVVVLATAHPAKFPDAVEKAIGRRPALPARMADLMERPERYDTLEADVSVLTSHILSHRRNV</sequence>
<dbReference type="GO" id="GO:0030170">
    <property type="term" value="F:pyridoxal phosphate binding"/>
    <property type="evidence" value="ECO:0007669"/>
    <property type="project" value="InterPro"/>
</dbReference>
<evidence type="ECO:0000256" key="5">
    <source>
        <dbReference type="ARBA" id="ARBA00022898"/>
    </source>
</evidence>
<dbReference type="SUPFAM" id="SSF53686">
    <property type="entry name" value="Tryptophan synthase beta subunit-like PLP-dependent enzymes"/>
    <property type="match status" value="1"/>
</dbReference>
<comment type="similarity">
    <text evidence="2">Belongs to the threonine synthase family.</text>
</comment>
<dbReference type="PANTHER" id="PTHR42690:SF1">
    <property type="entry name" value="THREONINE SYNTHASE-LIKE 2"/>
    <property type="match status" value="1"/>
</dbReference>
<dbReference type="GeneID" id="97243607"/>
<dbReference type="InterPro" id="IPR051166">
    <property type="entry name" value="Threonine_Synthase"/>
</dbReference>
<dbReference type="Gene3D" id="3.90.1380.10">
    <property type="entry name" value="Threonine synthase, N-terminal domain"/>
    <property type="match status" value="1"/>
</dbReference>
<comment type="pathway">
    <text evidence="7">Amino-acid biosynthesis.</text>
</comment>
<accession>A0A162LHM7</accession>
<evidence type="ECO:0000256" key="3">
    <source>
        <dbReference type="ARBA" id="ARBA00018679"/>
    </source>
</evidence>
<dbReference type="InterPro" id="IPR037158">
    <property type="entry name" value="Thr_synth_N_sf"/>
</dbReference>
<dbReference type="GO" id="GO:0004795">
    <property type="term" value="F:threonine synthase activity"/>
    <property type="evidence" value="ECO:0007669"/>
    <property type="project" value="UniProtKB-UniRule"/>
</dbReference>
<dbReference type="EMBL" id="LPZR01000073">
    <property type="protein sequence ID" value="KYO55028.1"/>
    <property type="molecule type" value="Genomic_DNA"/>
</dbReference>
<evidence type="ECO:0000256" key="4">
    <source>
        <dbReference type="ARBA" id="ARBA00022605"/>
    </source>
</evidence>
<evidence type="ECO:0000259" key="11">
    <source>
        <dbReference type="Pfam" id="PF14821"/>
    </source>
</evidence>
<dbReference type="AlphaFoldDB" id="A0A162LHM7"/>
<dbReference type="Gene3D" id="3.40.50.1100">
    <property type="match status" value="2"/>
</dbReference>
<evidence type="ECO:0000256" key="1">
    <source>
        <dbReference type="ARBA" id="ARBA00001933"/>
    </source>
</evidence>
<dbReference type="UniPathway" id="UPA00050">
    <property type="reaction ID" value="UER00065"/>
</dbReference>
<dbReference type="Pfam" id="PF24857">
    <property type="entry name" value="THR4_C"/>
    <property type="match status" value="1"/>
</dbReference>
<dbReference type="CDD" id="cd01560">
    <property type="entry name" value="Thr-synth_2"/>
    <property type="match status" value="1"/>
</dbReference>
<gene>
    <name evidence="12" type="ORF">AUP44_24340</name>
</gene>
<evidence type="ECO:0000256" key="6">
    <source>
        <dbReference type="ARBA" id="ARBA00023239"/>
    </source>
</evidence>
<dbReference type="PANTHER" id="PTHR42690">
    <property type="entry name" value="THREONINE SYNTHASE FAMILY MEMBER"/>
    <property type="match status" value="1"/>
</dbReference>
<dbReference type="EC" id="4.2.3.1" evidence="9"/>
<keyword evidence="5 10" id="KW-0663">Pyridoxal phosphate</keyword>
<dbReference type="NCBIfam" id="TIGR00260">
    <property type="entry name" value="thrC"/>
    <property type="match status" value="1"/>
</dbReference>
<comment type="cofactor">
    <cofactor evidence="1 10">
        <name>pyridoxal 5'-phosphate</name>
        <dbReference type="ChEBI" id="CHEBI:597326"/>
    </cofactor>
</comment>
<feature type="modified residue" description="N6-(pyridoxal phosphate)lysine" evidence="10">
    <location>
        <position position="112"/>
    </location>
</feature>
<proteinExistence type="inferred from homology"/>
<evidence type="ECO:0000313" key="13">
    <source>
        <dbReference type="Proteomes" id="UP000075787"/>
    </source>
</evidence>
<evidence type="ECO:0000256" key="9">
    <source>
        <dbReference type="NCBIfam" id="TIGR00260"/>
    </source>
</evidence>
<dbReference type="RefSeq" id="WP_062762554.1">
    <property type="nucleotide sequence ID" value="NZ_CP121045.1"/>
</dbReference>
<dbReference type="InterPro" id="IPR036052">
    <property type="entry name" value="TrpB-like_PALP_sf"/>
</dbReference>
<dbReference type="Proteomes" id="UP000075787">
    <property type="component" value="Unassembled WGS sequence"/>
</dbReference>
<dbReference type="InterPro" id="IPR000634">
    <property type="entry name" value="Ser/Thr_deHydtase_PyrdxlP-BS"/>
</dbReference>
<dbReference type="InterPro" id="IPR029144">
    <property type="entry name" value="Thr_synth_N"/>
</dbReference>
<keyword evidence="4" id="KW-0028">Amino-acid biosynthesis</keyword>
<name>A0A162LHM7_9PROT</name>
<evidence type="ECO:0000256" key="2">
    <source>
        <dbReference type="ARBA" id="ARBA00005517"/>
    </source>
</evidence>
<comment type="catalytic activity">
    <reaction evidence="8">
        <text>O-phospho-L-homoserine + H2O = L-threonine + phosphate</text>
        <dbReference type="Rhea" id="RHEA:10840"/>
        <dbReference type="ChEBI" id="CHEBI:15377"/>
        <dbReference type="ChEBI" id="CHEBI:43474"/>
        <dbReference type="ChEBI" id="CHEBI:57590"/>
        <dbReference type="ChEBI" id="CHEBI:57926"/>
        <dbReference type="EC" id="4.2.3.1"/>
    </reaction>
</comment>
<dbReference type="GO" id="GO:0009088">
    <property type="term" value="P:threonine biosynthetic process"/>
    <property type="evidence" value="ECO:0007669"/>
    <property type="project" value="UniProtKB-UniRule"/>
</dbReference>
<evidence type="ECO:0000256" key="10">
    <source>
        <dbReference type="PIRSR" id="PIRSR604450-51"/>
    </source>
</evidence>
<dbReference type="PROSITE" id="PS00165">
    <property type="entry name" value="DEHYDRATASE_SER_THR"/>
    <property type="match status" value="1"/>
</dbReference>
<evidence type="ECO:0000256" key="8">
    <source>
        <dbReference type="ARBA" id="ARBA00049144"/>
    </source>
</evidence>
<comment type="caution">
    <text evidence="12">The sequence shown here is derived from an EMBL/GenBank/DDBJ whole genome shotgun (WGS) entry which is preliminary data.</text>
</comment>
<evidence type="ECO:0000256" key="7">
    <source>
        <dbReference type="ARBA" id="ARBA00029440"/>
    </source>
</evidence>
<evidence type="ECO:0000313" key="12">
    <source>
        <dbReference type="EMBL" id="KYO55028.1"/>
    </source>
</evidence>
<dbReference type="Pfam" id="PF14821">
    <property type="entry name" value="Thr_synth_N"/>
    <property type="match status" value="1"/>
</dbReference>
<reference evidence="12 13" key="1">
    <citation type="submission" date="2015-12" db="EMBL/GenBank/DDBJ databases">
        <title>Genome sequence of Tistrella mobilis MCCC 1A02139.</title>
        <authorList>
            <person name="Lu L."/>
            <person name="Lai Q."/>
            <person name="Shao Z."/>
            <person name="Qian P."/>
        </authorList>
    </citation>
    <scope>NUCLEOTIDE SEQUENCE [LARGE SCALE GENOMIC DNA]</scope>
    <source>
        <strain evidence="12 13">MCCC 1A02139</strain>
    </source>
</reference>
<keyword evidence="6" id="KW-0456">Lyase</keyword>
<organism evidence="12 13">
    <name type="scientific">Tistrella mobilis</name>
    <dbReference type="NCBI Taxonomy" id="171437"/>
    <lineage>
        <taxon>Bacteria</taxon>
        <taxon>Pseudomonadati</taxon>
        <taxon>Pseudomonadota</taxon>
        <taxon>Alphaproteobacteria</taxon>
        <taxon>Geminicoccales</taxon>
        <taxon>Geminicoccaceae</taxon>
        <taxon>Tistrella</taxon>
    </lineage>
</organism>
<dbReference type="InterPro" id="IPR004450">
    <property type="entry name" value="Thr_synthase-like"/>
</dbReference>
<dbReference type="OrthoDB" id="9763107at2"/>
<feature type="domain" description="Threonine synthase N-terminal" evidence="11">
    <location>
        <begin position="2"/>
        <end position="80"/>
    </location>
</feature>
<protein>
    <recommendedName>
        <fullName evidence="3 9">Threonine synthase</fullName>
        <ecNumber evidence="9">4.2.3.1</ecNumber>
    </recommendedName>
</protein>